<evidence type="ECO:0000259" key="4">
    <source>
        <dbReference type="PROSITE" id="PS01124"/>
    </source>
</evidence>
<reference evidence="5 6" key="1">
    <citation type="submission" date="2016-08" db="EMBL/GenBank/DDBJ databases">
        <authorList>
            <person name="Seilhamer J.J."/>
        </authorList>
    </citation>
    <scope>NUCLEOTIDE SEQUENCE [LARGE SCALE GENOMIC DNA]</scope>
    <source>
        <strain evidence="5">M3/6</strain>
    </source>
</reference>
<dbReference type="PROSITE" id="PS01124">
    <property type="entry name" value="HTH_ARAC_FAMILY_2"/>
    <property type="match status" value="1"/>
</dbReference>
<dbReference type="SMART" id="SM00342">
    <property type="entry name" value="HTH_ARAC"/>
    <property type="match status" value="1"/>
</dbReference>
<proteinExistence type="predicted"/>
<evidence type="ECO:0000313" key="5">
    <source>
        <dbReference type="EMBL" id="SCD21773.1"/>
    </source>
</evidence>
<sequence>MYELAGLCGYDCIKTFTRHFKKCFGQTPYQWMLDRKMEEINSLVVNSDMSITDIAAMYNFKNISHLISLYTKRYGIPPRKSRLQDIP</sequence>
<dbReference type="Pfam" id="PF12833">
    <property type="entry name" value="HTH_18"/>
    <property type="match status" value="1"/>
</dbReference>
<dbReference type="Gene3D" id="1.10.10.60">
    <property type="entry name" value="Homeodomain-like"/>
    <property type="match status" value="2"/>
</dbReference>
<name>A0A1R3T024_9BACT</name>
<evidence type="ECO:0000256" key="3">
    <source>
        <dbReference type="ARBA" id="ARBA00023163"/>
    </source>
</evidence>
<evidence type="ECO:0000256" key="2">
    <source>
        <dbReference type="ARBA" id="ARBA00023125"/>
    </source>
</evidence>
<dbReference type="SUPFAM" id="SSF46689">
    <property type="entry name" value="Homeodomain-like"/>
    <property type="match status" value="2"/>
</dbReference>
<dbReference type="PANTHER" id="PTHR47504">
    <property type="entry name" value="RIGHT ORIGIN-BINDING PROTEIN"/>
    <property type="match status" value="1"/>
</dbReference>
<dbReference type="InterPro" id="IPR018060">
    <property type="entry name" value="HTH_AraC"/>
</dbReference>
<dbReference type="AlphaFoldDB" id="A0A1R3T024"/>
<organism evidence="5 6">
    <name type="scientific">Proteiniphilum saccharofermentans</name>
    <dbReference type="NCBI Taxonomy" id="1642647"/>
    <lineage>
        <taxon>Bacteria</taxon>
        <taxon>Pseudomonadati</taxon>
        <taxon>Bacteroidota</taxon>
        <taxon>Bacteroidia</taxon>
        <taxon>Bacteroidales</taxon>
        <taxon>Dysgonomonadaceae</taxon>
        <taxon>Proteiniphilum</taxon>
    </lineage>
</organism>
<evidence type="ECO:0000256" key="1">
    <source>
        <dbReference type="ARBA" id="ARBA00023015"/>
    </source>
</evidence>
<dbReference type="InterPro" id="IPR009057">
    <property type="entry name" value="Homeodomain-like_sf"/>
</dbReference>
<keyword evidence="2" id="KW-0238">DNA-binding</keyword>
<dbReference type="PANTHER" id="PTHR47504:SF5">
    <property type="entry name" value="RIGHT ORIGIN-BINDING PROTEIN"/>
    <property type="match status" value="1"/>
</dbReference>
<feature type="domain" description="HTH araC/xylS-type" evidence="4">
    <location>
        <begin position="14"/>
        <end position="84"/>
    </location>
</feature>
<accession>A0A1R3T024</accession>
<dbReference type="InterPro" id="IPR050959">
    <property type="entry name" value="MarA-like"/>
</dbReference>
<dbReference type="GO" id="GO:0043565">
    <property type="term" value="F:sequence-specific DNA binding"/>
    <property type="evidence" value="ECO:0007669"/>
    <property type="project" value="InterPro"/>
</dbReference>
<keyword evidence="3" id="KW-0804">Transcription</keyword>
<keyword evidence="6" id="KW-1185">Reference proteome</keyword>
<evidence type="ECO:0000313" key="6">
    <source>
        <dbReference type="Proteomes" id="UP000187464"/>
    </source>
</evidence>
<dbReference type="KEGG" id="psac:PSM36_2984"/>
<gene>
    <name evidence="5" type="ORF">PSM36_2984</name>
</gene>
<dbReference type="STRING" id="1642647.PSM36_2984"/>
<dbReference type="Proteomes" id="UP000187464">
    <property type="component" value="Chromosome I"/>
</dbReference>
<dbReference type="EMBL" id="LT605205">
    <property type="protein sequence ID" value="SCD21773.1"/>
    <property type="molecule type" value="Genomic_DNA"/>
</dbReference>
<protein>
    <submittedName>
        <fullName evidence="5">Helix_turn_helix, arabinose operon control protein</fullName>
    </submittedName>
</protein>
<dbReference type="GO" id="GO:0003700">
    <property type="term" value="F:DNA-binding transcription factor activity"/>
    <property type="evidence" value="ECO:0007669"/>
    <property type="project" value="InterPro"/>
</dbReference>
<keyword evidence="1" id="KW-0805">Transcription regulation</keyword>